<name>A0A1G1XLG6_9BACT</name>
<comment type="caution">
    <text evidence="1">The sequence shown here is derived from an EMBL/GenBank/DDBJ whole genome shotgun (WGS) entry which is preliminary data.</text>
</comment>
<dbReference type="Proteomes" id="UP000178570">
    <property type="component" value="Unassembled WGS sequence"/>
</dbReference>
<accession>A0A1G1XLG6</accession>
<evidence type="ECO:0000313" key="2">
    <source>
        <dbReference type="Proteomes" id="UP000178570"/>
    </source>
</evidence>
<proteinExistence type="predicted"/>
<reference evidence="1 2" key="1">
    <citation type="journal article" date="2016" name="Nat. Commun.">
        <title>Thousands of microbial genomes shed light on interconnected biogeochemical processes in an aquifer system.</title>
        <authorList>
            <person name="Anantharaman K."/>
            <person name="Brown C.T."/>
            <person name="Hug L.A."/>
            <person name="Sharon I."/>
            <person name="Castelle C.J."/>
            <person name="Probst A.J."/>
            <person name="Thomas B.C."/>
            <person name="Singh A."/>
            <person name="Wilkins M.J."/>
            <person name="Karaoz U."/>
            <person name="Brodie E.L."/>
            <person name="Williams K.H."/>
            <person name="Hubbard S.S."/>
            <person name="Banfield J.F."/>
        </authorList>
    </citation>
    <scope>NUCLEOTIDE SEQUENCE [LARGE SCALE GENOMIC DNA]</scope>
</reference>
<protein>
    <submittedName>
        <fullName evidence="1">Uncharacterized protein</fullName>
    </submittedName>
</protein>
<dbReference type="STRING" id="1797529.A2570_01345"/>
<dbReference type="EMBL" id="MHHY01000006">
    <property type="protein sequence ID" value="OGY40754.1"/>
    <property type="molecule type" value="Genomic_DNA"/>
</dbReference>
<sequence length="105" mass="12211">MRLFFDLLSFLDRIILKTATVLLQPFSSANIASRDEKGWCAFNTATARSAYWIDSFLAVQVRLTWRFLVAKHNLQDNGWCFITIQANPRNGEETKIFIPKDVIWK</sequence>
<gene>
    <name evidence="1" type="ORF">A2570_01345</name>
</gene>
<evidence type="ECO:0000313" key="1">
    <source>
        <dbReference type="EMBL" id="OGY40754.1"/>
    </source>
</evidence>
<dbReference type="AlphaFoldDB" id="A0A1G1XLG6"/>
<organism evidence="1 2">
    <name type="scientific">Candidatus Brennerbacteria bacterium RIFOXYD1_FULL_41_16</name>
    <dbReference type="NCBI Taxonomy" id="1797529"/>
    <lineage>
        <taxon>Bacteria</taxon>
        <taxon>Candidatus Brenneribacteriota</taxon>
    </lineage>
</organism>